<name>A0A286RAX8_9BACT</name>
<organism evidence="2 3">
    <name type="scientific">Thermogutta terrifontis</name>
    <dbReference type="NCBI Taxonomy" id="1331910"/>
    <lineage>
        <taxon>Bacteria</taxon>
        <taxon>Pseudomonadati</taxon>
        <taxon>Planctomycetota</taxon>
        <taxon>Planctomycetia</taxon>
        <taxon>Pirellulales</taxon>
        <taxon>Thermoguttaceae</taxon>
        <taxon>Thermogutta</taxon>
    </lineage>
</organism>
<dbReference type="AlphaFoldDB" id="A0A286RAX8"/>
<accession>A0A286RAX8</accession>
<reference evidence="2 3" key="1">
    <citation type="journal article" name="Front. Microbiol.">
        <title>Sugar Metabolism of the First Thermophilic Planctomycete Thermogutta terrifontis: Comparative Genomic and Transcriptomic Approaches.</title>
        <authorList>
            <person name="Elcheninov A.G."/>
            <person name="Menzel P."/>
            <person name="Gudbergsdottir S.R."/>
            <person name="Slesarev A.I."/>
            <person name="Kadnikov V.V."/>
            <person name="Krogh A."/>
            <person name="Bonch-Osmolovskaya E.A."/>
            <person name="Peng X."/>
            <person name="Kublanov I.V."/>
        </authorList>
    </citation>
    <scope>NUCLEOTIDE SEQUENCE [LARGE SCALE GENOMIC DNA]</scope>
    <source>
        <strain evidence="2 3">R1</strain>
    </source>
</reference>
<evidence type="ECO:0000256" key="1">
    <source>
        <dbReference type="SAM" id="MobiDB-lite"/>
    </source>
</evidence>
<proteinExistence type="predicted"/>
<feature type="region of interest" description="Disordered" evidence="1">
    <location>
        <begin position="1"/>
        <end position="20"/>
    </location>
</feature>
<gene>
    <name evidence="2" type="ORF">THTE_0499</name>
</gene>
<keyword evidence="3" id="KW-1185">Reference proteome</keyword>
<feature type="compositionally biased region" description="Polar residues" evidence="1">
    <location>
        <begin position="55"/>
        <end position="65"/>
    </location>
</feature>
<sequence length="71" mass="7910">MSGPLSEGRACHVRLPTLDDPPQFTRIPVGAIHELPLQRRRDPLVGSDERRLMTHPSSPGTTSVPLRSFRL</sequence>
<protein>
    <submittedName>
        <fullName evidence="2">Uncharacterized protein</fullName>
    </submittedName>
</protein>
<dbReference type="KEGG" id="ttf:THTE_0499"/>
<evidence type="ECO:0000313" key="2">
    <source>
        <dbReference type="EMBL" id="ASV73101.1"/>
    </source>
</evidence>
<evidence type="ECO:0000313" key="3">
    <source>
        <dbReference type="Proteomes" id="UP000215086"/>
    </source>
</evidence>
<dbReference type="EMBL" id="CP018477">
    <property type="protein sequence ID" value="ASV73101.1"/>
    <property type="molecule type" value="Genomic_DNA"/>
</dbReference>
<feature type="region of interest" description="Disordered" evidence="1">
    <location>
        <begin position="49"/>
        <end position="71"/>
    </location>
</feature>
<dbReference type="Proteomes" id="UP000215086">
    <property type="component" value="Chromosome"/>
</dbReference>